<feature type="signal peptide" evidence="2">
    <location>
        <begin position="1"/>
        <end position="25"/>
    </location>
</feature>
<feature type="region of interest" description="Disordered" evidence="1">
    <location>
        <begin position="118"/>
        <end position="149"/>
    </location>
</feature>
<evidence type="ECO:0000313" key="3">
    <source>
        <dbReference type="EMBL" id="TYJ00301.1"/>
    </source>
</evidence>
<reference evidence="3 4" key="1">
    <citation type="submission" date="2019-07" db="EMBL/GenBank/DDBJ databases">
        <title>WGS assembly of Gossypium mustelinum.</title>
        <authorList>
            <person name="Chen Z.J."/>
            <person name="Sreedasyam A."/>
            <person name="Ando A."/>
            <person name="Song Q."/>
            <person name="De L."/>
            <person name="Hulse-Kemp A."/>
            <person name="Ding M."/>
            <person name="Ye W."/>
            <person name="Kirkbride R."/>
            <person name="Jenkins J."/>
            <person name="Plott C."/>
            <person name="Lovell J."/>
            <person name="Lin Y.-M."/>
            <person name="Vaughn R."/>
            <person name="Liu B."/>
            <person name="Li W."/>
            <person name="Simpson S."/>
            <person name="Scheffler B."/>
            <person name="Saski C."/>
            <person name="Grover C."/>
            <person name="Hu G."/>
            <person name="Conover J."/>
            <person name="Carlson J."/>
            <person name="Shu S."/>
            <person name="Boston L."/>
            <person name="Williams M."/>
            <person name="Peterson D."/>
            <person name="Mcgee K."/>
            <person name="Jones D."/>
            <person name="Wendel J."/>
            <person name="Stelly D."/>
            <person name="Grimwood J."/>
            <person name="Schmutz J."/>
        </authorList>
    </citation>
    <scope>NUCLEOTIDE SEQUENCE [LARGE SCALE GENOMIC DNA]</scope>
    <source>
        <strain evidence="3">1408120.09</strain>
    </source>
</reference>
<keyword evidence="2" id="KW-0732">Signal</keyword>
<feature type="compositionally biased region" description="Pro residues" evidence="1">
    <location>
        <begin position="140"/>
        <end position="149"/>
    </location>
</feature>
<accession>A0A5D2WHB1</accession>
<proteinExistence type="predicted"/>
<dbReference type="EMBL" id="CM017648">
    <property type="protein sequence ID" value="TYJ00301.1"/>
    <property type="molecule type" value="Genomic_DNA"/>
</dbReference>
<keyword evidence="4" id="KW-1185">Reference proteome</keyword>
<sequence>MASFNYFALAFLMALSFASIDVGVAARHLLQQPQTQSLPSFPNLPMPSRSSFPWPGALPPLPTTLPTGLPPLPSIPSVPTIPTVIPPIPFSFPPLPSFPNLPNLGALPPLPTTFPRGLPPLPSIPSVPTTPTTVPSIPFFSPPPSRSTP</sequence>
<feature type="compositionally biased region" description="Low complexity" evidence="1">
    <location>
        <begin position="126"/>
        <end position="139"/>
    </location>
</feature>
<dbReference type="PANTHER" id="PTHR48216">
    <property type="match status" value="1"/>
</dbReference>
<feature type="chain" id="PRO_5023046303" evidence="2">
    <location>
        <begin position="26"/>
        <end position="149"/>
    </location>
</feature>
<dbReference type="Proteomes" id="UP000323597">
    <property type="component" value="Chromosome A13"/>
</dbReference>
<evidence type="ECO:0000256" key="2">
    <source>
        <dbReference type="SAM" id="SignalP"/>
    </source>
</evidence>
<evidence type="ECO:0000313" key="4">
    <source>
        <dbReference type="Proteomes" id="UP000323597"/>
    </source>
</evidence>
<organism evidence="3 4">
    <name type="scientific">Gossypium mustelinum</name>
    <name type="common">Cotton</name>
    <name type="synonym">Gossypium caicoense</name>
    <dbReference type="NCBI Taxonomy" id="34275"/>
    <lineage>
        <taxon>Eukaryota</taxon>
        <taxon>Viridiplantae</taxon>
        <taxon>Streptophyta</taxon>
        <taxon>Embryophyta</taxon>
        <taxon>Tracheophyta</taxon>
        <taxon>Spermatophyta</taxon>
        <taxon>Magnoliopsida</taxon>
        <taxon>eudicotyledons</taxon>
        <taxon>Gunneridae</taxon>
        <taxon>Pentapetalae</taxon>
        <taxon>rosids</taxon>
        <taxon>malvids</taxon>
        <taxon>Malvales</taxon>
        <taxon>Malvaceae</taxon>
        <taxon>Malvoideae</taxon>
        <taxon>Gossypium</taxon>
    </lineage>
</organism>
<protein>
    <submittedName>
        <fullName evidence="3">Uncharacterized protein</fullName>
    </submittedName>
</protein>
<gene>
    <name evidence="3" type="ORF">E1A91_A13G078400v1</name>
</gene>
<name>A0A5D2WHB1_GOSMU</name>
<evidence type="ECO:0000256" key="1">
    <source>
        <dbReference type="SAM" id="MobiDB-lite"/>
    </source>
</evidence>
<dbReference type="PANTHER" id="PTHR48216:SF1">
    <property type="match status" value="1"/>
</dbReference>
<dbReference type="AlphaFoldDB" id="A0A5D2WHB1"/>